<name>A0A0K8UDF0_BACLA</name>
<dbReference type="InterPro" id="IPR013627">
    <property type="entry name" value="Pol_alpha_B_N"/>
</dbReference>
<dbReference type="InterPro" id="IPR054300">
    <property type="entry name" value="OB_DPOA2"/>
</dbReference>
<proteinExistence type="inferred from homology"/>
<comment type="similarity">
    <text evidence="2 6">Belongs to the DNA polymerase alpha subunit B family.</text>
</comment>
<dbReference type="InterPro" id="IPR007185">
    <property type="entry name" value="DNA_pol_a/d/e_bsu"/>
</dbReference>
<evidence type="ECO:0000256" key="3">
    <source>
        <dbReference type="ARBA" id="ARBA00018596"/>
    </source>
</evidence>
<dbReference type="Gene3D" id="3.60.21.60">
    <property type="match status" value="2"/>
</dbReference>
<evidence type="ECO:0000313" key="10">
    <source>
        <dbReference type="EMBL" id="JAI24692.1"/>
    </source>
</evidence>
<dbReference type="GO" id="GO:0006270">
    <property type="term" value="P:DNA replication initiation"/>
    <property type="evidence" value="ECO:0007669"/>
    <property type="project" value="TreeGrafter"/>
</dbReference>
<comment type="subcellular location">
    <subcellularLocation>
        <location evidence="1 6">Nucleus</location>
    </subcellularLocation>
</comment>
<dbReference type="InterPro" id="IPR043034">
    <property type="entry name" value="DNA_pol_alpha_B_N_sf"/>
</dbReference>
<dbReference type="GO" id="GO:0005658">
    <property type="term" value="C:alpha DNA polymerase:primase complex"/>
    <property type="evidence" value="ECO:0007669"/>
    <property type="project" value="TreeGrafter"/>
</dbReference>
<keyword evidence="5 6" id="KW-0539">Nucleus</keyword>
<dbReference type="PIRSF" id="PIRSF018300">
    <property type="entry name" value="DNA_pol_alph_2"/>
    <property type="match status" value="1"/>
</dbReference>
<evidence type="ECO:0000259" key="8">
    <source>
        <dbReference type="Pfam" id="PF08418"/>
    </source>
</evidence>
<evidence type="ECO:0000256" key="5">
    <source>
        <dbReference type="ARBA" id="ARBA00023242"/>
    </source>
</evidence>
<dbReference type="Pfam" id="PF22062">
    <property type="entry name" value="OB_DPOA2"/>
    <property type="match status" value="1"/>
</dbReference>
<dbReference type="Pfam" id="PF08418">
    <property type="entry name" value="Pol_alpha_B_N"/>
    <property type="match status" value="1"/>
</dbReference>
<dbReference type="PANTHER" id="PTHR23061:SF12">
    <property type="entry name" value="DNA POLYMERASE ALPHA SUBUNIT B"/>
    <property type="match status" value="1"/>
</dbReference>
<feature type="domain" description="DNA polymerase alpha subunit B N-terminal" evidence="8">
    <location>
        <begin position="4"/>
        <end position="69"/>
    </location>
</feature>
<reference evidence="10" key="1">
    <citation type="submission" date="2015-06" db="EMBL/GenBank/DDBJ databases">
        <authorList>
            <person name="Hoefler B.C."/>
            <person name="Straight P.D."/>
        </authorList>
    </citation>
    <scope>NUCLEOTIDE SEQUENCE</scope>
</reference>
<dbReference type="AlphaFoldDB" id="A0A0K8UDF0"/>
<dbReference type="Pfam" id="PF04042">
    <property type="entry name" value="DNA_pol_E_B"/>
    <property type="match status" value="1"/>
</dbReference>
<evidence type="ECO:0000256" key="4">
    <source>
        <dbReference type="ARBA" id="ARBA00022705"/>
    </source>
</evidence>
<dbReference type="GO" id="GO:0003677">
    <property type="term" value="F:DNA binding"/>
    <property type="evidence" value="ECO:0007669"/>
    <property type="project" value="InterPro"/>
</dbReference>
<sequence>MDVEIKQQFEEMGVEANEDVITKSLELCASYCLDDAAEFVEQWMAFSISNLNGAEPSVENLTEFERKVFQAKRDKELAQANRKRVSYATSSTNTIYAPSVDSNPLAIYGVKDSAVIDDYDVGGGDANSASQDLHDDEQMLGSYNICHTPKPKARNALARTPARHGDALLFSPASYSPIAGTPRSHSAIAGSGKIVYTFGNPTLIGSAKWASTQQAKIQIKQLLCHNGATLDEPKSNYMYDCLREKCDIAADRIFHIGKELCKKVFGANADNYELSQVDNHSQEITKTIGTICCDHDGPLDPSSTMLAGTDEARCLTVRLNFSKAKSVAVFPGQIAIVSGKNPKGDTFIVDEVLAERQLSPPIVPKLTDPLSFVIVAGPYTHDDDLAYEPLQDLIAYLKEHKPDVLVLTGPFLDAEHKLISENVTLAESFESFFEKMITSIVDAIGNLTTILIVTSHKDANADPVYPTMSVPLRKSFPNVHVLPDPSMIDLNGIVVGMTSTDIMQHIISNELAFNAGDKVKRIVNHLFNQGSFYPLHPPACDEISFDSYLAARYAKIEQIPNILLLPSDQKCFIRMVNGCLAINPGRLADSNGGTFARFIITSPANKEETNICNFVACQIRKV</sequence>
<dbReference type="EMBL" id="GDHF01027622">
    <property type="protein sequence ID" value="JAI24692.1"/>
    <property type="molecule type" value="Transcribed_RNA"/>
</dbReference>
<evidence type="ECO:0000256" key="6">
    <source>
        <dbReference type="PIRNR" id="PIRNR018300"/>
    </source>
</evidence>
<feature type="domain" description="DNA polymerase alpha subunit B OB" evidence="9">
    <location>
        <begin position="248"/>
        <end position="353"/>
    </location>
</feature>
<accession>A0A0K8UDF0</accession>
<evidence type="ECO:0000259" key="7">
    <source>
        <dbReference type="Pfam" id="PF04042"/>
    </source>
</evidence>
<feature type="domain" description="DNA polymerase alpha/delta/epsilon subunit B" evidence="7">
    <location>
        <begin position="372"/>
        <end position="573"/>
    </location>
</feature>
<dbReference type="OrthoDB" id="336885at2759"/>
<evidence type="ECO:0000256" key="2">
    <source>
        <dbReference type="ARBA" id="ARBA00007299"/>
    </source>
</evidence>
<dbReference type="InterPro" id="IPR016722">
    <property type="entry name" value="DNA_pol_alpha_bsu"/>
</dbReference>
<evidence type="ECO:0000256" key="1">
    <source>
        <dbReference type="ARBA" id="ARBA00004123"/>
    </source>
</evidence>
<dbReference type="PANTHER" id="PTHR23061">
    <property type="entry name" value="DNA POLYMERASE 2 ALPHA 70 KDA SUBUNIT"/>
    <property type="match status" value="1"/>
</dbReference>
<organism evidence="10">
    <name type="scientific">Bactrocera latifrons</name>
    <name type="common">Malaysian fruit fly</name>
    <name type="synonym">Chaetodacus latifrons</name>
    <dbReference type="NCBI Taxonomy" id="174628"/>
    <lineage>
        <taxon>Eukaryota</taxon>
        <taxon>Metazoa</taxon>
        <taxon>Ecdysozoa</taxon>
        <taxon>Arthropoda</taxon>
        <taxon>Hexapoda</taxon>
        <taxon>Insecta</taxon>
        <taxon>Pterygota</taxon>
        <taxon>Neoptera</taxon>
        <taxon>Endopterygota</taxon>
        <taxon>Diptera</taxon>
        <taxon>Brachycera</taxon>
        <taxon>Muscomorpha</taxon>
        <taxon>Tephritoidea</taxon>
        <taxon>Tephritidae</taxon>
        <taxon>Bactrocera</taxon>
        <taxon>Bactrocera</taxon>
    </lineage>
</organism>
<keyword evidence="4 6" id="KW-0235">DNA replication</keyword>
<comment type="function">
    <text evidence="6">Accessory subunit of the DNA polymerase alpha complex (also known as the alpha DNA polymerase-primase complex) which plays an essential role in the initiation of DNA synthesis.</text>
</comment>
<evidence type="ECO:0000259" key="9">
    <source>
        <dbReference type="Pfam" id="PF22062"/>
    </source>
</evidence>
<gene>
    <name evidence="10" type="primary">DNApol-alpha73_1</name>
    <name evidence="10" type="ORF">c6_g1_i2</name>
</gene>
<protein>
    <recommendedName>
        <fullName evidence="3 6">DNA polymerase alpha subunit B</fullName>
    </recommendedName>
</protein>
<dbReference type="Gene3D" id="1.10.8.530">
    <property type="entry name" value="DNA polymerase alpha-primase, subunit B, N-terminal domain"/>
    <property type="match status" value="1"/>
</dbReference>